<dbReference type="AlphaFoldDB" id="A0A2H3GGW3"/>
<dbReference type="GO" id="GO:0004499">
    <property type="term" value="F:N,N-dimethylaniline monooxygenase activity"/>
    <property type="evidence" value="ECO:0007669"/>
    <property type="project" value="InterPro"/>
</dbReference>
<dbReference type="Gene3D" id="3.50.50.60">
    <property type="entry name" value="FAD/NAD(P)-binding domain"/>
    <property type="match status" value="2"/>
</dbReference>
<evidence type="ECO:0000256" key="1">
    <source>
        <dbReference type="ARBA" id="ARBA00022630"/>
    </source>
</evidence>
<keyword evidence="1" id="KW-0285">Flavoprotein</keyword>
<name>A0A2H3GGW3_GIBZA</name>
<dbReference type="PANTHER" id="PTHR43098:SF5">
    <property type="entry name" value="DUAL-FUNCTIONAL MONOOXYGENASE_METHYLTRANSFERASE PSOF"/>
    <property type="match status" value="1"/>
</dbReference>
<evidence type="ECO:0000256" key="3">
    <source>
        <dbReference type="ARBA" id="ARBA00022857"/>
    </source>
</evidence>
<evidence type="ECO:0000256" key="2">
    <source>
        <dbReference type="ARBA" id="ARBA00022827"/>
    </source>
</evidence>
<sequence length="558" mass="63031">MGSLPKTANKFDVLILGAGLSGLCTLYTLQKRFPDWRIKVLDAAPDVGGTWYWNSYPGCRFDSESLSYCFSFDKELLDEWHWKEAFSPQPETHRYITYFAEKHNLYKDIQLNTIVTKATWNESDHTWTFIDEAGNEYVSTFFVSGMGFLSAPTLPAIDGIEDFNGRLFHTSRWPKDLDISRDFAGKKVGVIGTGATGIQITTALSKDPNIESISVFQRTANWSAPLRNSEISLEDMADHKKNYENVFKACSESSSGFLHKGDPRKSLEVTEEERLALWEKLYNEPGFGKWLSVFSDTYTDRYANSLYSEFMADKIRQRVNDPAVAESLIPKNHGFGTRRVPLESGYFEAYNKPNVHLVDLHKTPIDRVSASGILTSDGKEHKLDILICATGFNAITGAFSAIEWHGKNDRPLIATSDSPGADKAIWLDHRPQTFLGLTVPSMPNMFMVLGPHQPFGNATRNIEYAVQAISDLLQHCKDKGYTSVEPTTEAVEQWTEHVVKCSESQVLMNEIDSWMTGVNKNVKGKTVRSVARYSGNITEYRRRCEEVKKMGYKELVFS</sequence>
<dbReference type="GO" id="GO:0050660">
    <property type="term" value="F:flavin adenine dinucleotide binding"/>
    <property type="evidence" value="ECO:0007669"/>
    <property type="project" value="InterPro"/>
</dbReference>
<proteinExistence type="predicted"/>
<dbReference type="SUPFAM" id="SSF51905">
    <property type="entry name" value="FAD/NAD(P)-binding domain"/>
    <property type="match status" value="3"/>
</dbReference>
<evidence type="ECO:0000313" key="6">
    <source>
        <dbReference type="Proteomes" id="UP000746612"/>
    </source>
</evidence>
<reference evidence="5" key="1">
    <citation type="submission" date="2021-03" db="EMBL/GenBank/DDBJ databases">
        <authorList>
            <person name="Alouane T."/>
            <person name="Langin T."/>
            <person name="Bonhomme L."/>
        </authorList>
    </citation>
    <scope>NUCLEOTIDE SEQUENCE</scope>
    <source>
        <strain evidence="5">MDC_Fg202</strain>
    </source>
</reference>
<keyword evidence="2" id="KW-0274">FAD</keyword>
<dbReference type="EMBL" id="CAJPIJ010000082">
    <property type="protein sequence ID" value="CAG1970298.1"/>
    <property type="molecule type" value="Genomic_DNA"/>
</dbReference>
<evidence type="ECO:0000313" key="5">
    <source>
        <dbReference type="EMBL" id="CAG1970298.1"/>
    </source>
</evidence>
<dbReference type="InterPro" id="IPR036188">
    <property type="entry name" value="FAD/NAD-bd_sf"/>
</dbReference>
<dbReference type="Pfam" id="PF00743">
    <property type="entry name" value="FMO-like"/>
    <property type="match status" value="1"/>
</dbReference>
<gene>
    <name evidence="5" type="ORF">MDCFG202_LOCUS85984</name>
</gene>
<evidence type="ECO:0000256" key="4">
    <source>
        <dbReference type="ARBA" id="ARBA00023002"/>
    </source>
</evidence>
<dbReference type="PANTHER" id="PTHR43098">
    <property type="entry name" value="L-ORNITHINE N(5)-MONOOXYGENASE-RELATED"/>
    <property type="match status" value="1"/>
</dbReference>
<dbReference type="InterPro" id="IPR020946">
    <property type="entry name" value="Flavin_mOase-like"/>
</dbReference>
<dbReference type="InterPro" id="IPR050775">
    <property type="entry name" value="FAD-binding_Monooxygenases"/>
</dbReference>
<dbReference type="Proteomes" id="UP000746612">
    <property type="component" value="Unassembled WGS sequence"/>
</dbReference>
<keyword evidence="3" id="KW-0521">NADP</keyword>
<organism evidence="5 6">
    <name type="scientific">Gibberella zeae</name>
    <name type="common">Wheat head blight fungus</name>
    <name type="synonym">Fusarium graminearum</name>
    <dbReference type="NCBI Taxonomy" id="5518"/>
    <lineage>
        <taxon>Eukaryota</taxon>
        <taxon>Fungi</taxon>
        <taxon>Dikarya</taxon>
        <taxon>Ascomycota</taxon>
        <taxon>Pezizomycotina</taxon>
        <taxon>Sordariomycetes</taxon>
        <taxon>Hypocreomycetidae</taxon>
        <taxon>Hypocreales</taxon>
        <taxon>Nectriaceae</taxon>
        <taxon>Fusarium</taxon>
    </lineage>
</organism>
<dbReference type="GO" id="GO:0050661">
    <property type="term" value="F:NADP binding"/>
    <property type="evidence" value="ECO:0007669"/>
    <property type="project" value="InterPro"/>
</dbReference>
<protein>
    <submittedName>
        <fullName evidence="5">Uncharacterized protein</fullName>
    </submittedName>
</protein>
<keyword evidence="4" id="KW-0560">Oxidoreductase</keyword>
<accession>A0A2H3GGW3</accession>
<comment type="caution">
    <text evidence="5">The sequence shown here is derived from an EMBL/GenBank/DDBJ whole genome shotgun (WGS) entry which is preliminary data.</text>
</comment>